<sequence>MQRCVYAIPNSSVFQGNAIAEIERNTKDSQDSATAFRTTLQGMASDLKSEIAKRLLDLNISTFSMTPVKRSYAFERSDIPIGEQYVLKVNYPFKDPPLPADL</sequence>
<name>A0A8B9AM98_PHODC</name>
<dbReference type="PANTHER" id="PTHR45861:SF1">
    <property type="entry name" value="DNA POLYMERASE ALPHA CATALYTIC SUBUNIT"/>
    <property type="match status" value="1"/>
</dbReference>
<dbReference type="AlphaFoldDB" id="A0A8B9AM98"/>
<dbReference type="GO" id="GO:0005658">
    <property type="term" value="C:alpha DNA polymerase:primase complex"/>
    <property type="evidence" value="ECO:0007669"/>
    <property type="project" value="TreeGrafter"/>
</dbReference>
<dbReference type="Proteomes" id="UP000228380">
    <property type="component" value="Chromosome 1"/>
</dbReference>
<dbReference type="Gene3D" id="3.30.70.2820">
    <property type="match status" value="1"/>
</dbReference>
<dbReference type="GO" id="GO:0003688">
    <property type="term" value="F:DNA replication origin binding"/>
    <property type="evidence" value="ECO:0007669"/>
    <property type="project" value="TreeGrafter"/>
</dbReference>
<reference evidence="1" key="1">
    <citation type="journal article" date="2019" name="Nat. Commun.">
        <title>Genome-wide association mapping of date palm fruit traits.</title>
        <authorList>
            <person name="Hazzouri K.M."/>
            <person name="Gros-Balthazard M."/>
            <person name="Flowers J.M."/>
            <person name="Copetti D."/>
            <person name="Lemansour A."/>
            <person name="Lebrun M."/>
            <person name="Masmoudi K."/>
            <person name="Ferrand S."/>
            <person name="Dhar M.I."/>
            <person name="Fresquez Z.A."/>
            <person name="Rosas U."/>
            <person name="Zhang J."/>
            <person name="Talag J."/>
            <person name="Lee S."/>
            <person name="Kudrna D."/>
            <person name="Powell R.F."/>
            <person name="Leitch I.J."/>
            <person name="Krueger R.R."/>
            <person name="Wing R.A."/>
            <person name="Amiri K.M.A."/>
            <person name="Purugganan M.D."/>
        </authorList>
    </citation>
    <scope>NUCLEOTIDE SEQUENCE [LARGE SCALE GENOMIC DNA]</scope>
    <source>
        <strain evidence="1">cv. Khalas</strain>
    </source>
</reference>
<dbReference type="PANTHER" id="PTHR45861">
    <property type="entry name" value="DNA POLYMERASE ALPHA CATALYTIC SUBUNIT"/>
    <property type="match status" value="1"/>
</dbReference>
<protein>
    <submittedName>
        <fullName evidence="2">DNA polymerase alpha catalytic subunit-like</fullName>
    </submittedName>
</protein>
<dbReference type="GO" id="GO:0003697">
    <property type="term" value="F:single-stranded DNA binding"/>
    <property type="evidence" value="ECO:0007669"/>
    <property type="project" value="TreeGrafter"/>
</dbReference>
<dbReference type="GeneID" id="120112458"/>
<evidence type="ECO:0000313" key="2">
    <source>
        <dbReference type="RefSeq" id="XP_038987866.1"/>
    </source>
</evidence>
<dbReference type="GO" id="GO:0006272">
    <property type="term" value="P:leading strand elongation"/>
    <property type="evidence" value="ECO:0007669"/>
    <property type="project" value="TreeGrafter"/>
</dbReference>
<reference evidence="2" key="2">
    <citation type="submission" date="2025-08" db="UniProtKB">
        <authorList>
            <consortium name="RefSeq"/>
        </authorList>
    </citation>
    <scope>IDENTIFICATION</scope>
    <source>
        <tissue evidence="2">Young leaves</tissue>
    </source>
</reference>
<dbReference type="GO" id="GO:0003682">
    <property type="term" value="F:chromatin binding"/>
    <property type="evidence" value="ECO:0007669"/>
    <property type="project" value="TreeGrafter"/>
</dbReference>
<keyword evidence="1" id="KW-1185">Reference proteome</keyword>
<dbReference type="OrthoDB" id="6755010at2759"/>
<dbReference type="GO" id="GO:0003887">
    <property type="term" value="F:DNA-directed DNA polymerase activity"/>
    <property type="evidence" value="ECO:0007669"/>
    <property type="project" value="TreeGrafter"/>
</dbReference>
<accession>A0A8B9AM98</accession>
<gene>
    <name evidence="2" type="primary">LOC120112458</name>
</gene>
<proteinExistence type="predicted"/>
<dbReference type="KEGG" id="pda:120112458"/>
<dbReference type="RefSeq" id="XP_038987866.1">
    <property type="nucleotide sequence ID" value="XM_039131938.1"/>
</dbReference>
<dbReference type="GO" id="GO:1902975">
    <property type="term" value="P:mitotic DNA replication initiation"/>
    <property type="evidence" value="ECO:0007669"/>
    <property type="project" value="TreeGrafter"/>
</dbReference>
<evidence type="ECO:0000313" key="1">
    <source>
        <dbReference type="Proteomes" id="UP000228380"/>
    </source>
</evidence>
<dbReference type="GO" id="GO:0006273">
    <property type="term" value="P:lagging strand elongation"/>
    <property type="evidence" value="ECO:0007669"/>
    <property type="project" value="TreeGrafter"/>
</dbReference>
<organism evidence="1 2">
    <name type="scientific">Phoenix dactylifera</name>
    <name type="common">Date palm</name>
    <dbReference type="NCBI Taxonomy" id="42345"/>
    <lineage>
        <taxon>Eukaryota</taxon>
        <taxon>Viridiplantae</taxon>
        <taxon>Streptophyta</taxon>
        <taxon>Embryophyta</taxon>
        <taxon>Tracheophyta</taxon>
        <taxon>Spermatophyta</taxon>
        <taxon>Magnoliopsida</taxon>
        <taxon>Liliopsida</taxon>
        <taxon>Arecaceae</taxon>
        <taxon>Coryphoideae</taxon>
        <taxon>Phoeniceae</taxon>
        <taxon>Phoenix</taxon>
    </lineage>
</organism>